<evidence type="ECO:0000313" key="3">
    <source>
        <dbReference type="Proteomes" id="UP001283361"/>
    </source>
</evidence>
<evidence type="ECO:0000256" key="1">
    <source>
        <dbReference type="SAM" id="MobiDB-lite"/>
    </source>
</evidence>
<feature type="compositionally biased region" description="Basic and acidic residues" evidence="1">
    <location>
        <begin position="59"/>
        <end position="75"/>
    </location>
</feature>
<sequence length="207" mass="23513">MLRARQDQSKDLEAPVPQFTGCPPDGKYLAAPDIKLSGIKQDFVYGAITKANDTGIISQDDKGKHKNDKSASQDNLDEIKNHIKSFPRDLFHYCRHDTSKLFLEAGLSLSSMYRFYVESQRLEQDKQKEHLLRKEKARDNKAAIKAQAGTDPSTASSCFDLQKVLQCPHGEASNVYYKRKLAVYNLTIYCMVSQDVECFMWPEHVSS</sequence>
<keyword evidence="3" id="KW-1185">Reference proteome</keyword>
<feature type="region of interest" description="Disordered" evidence="1">
    <location>
        <begin position="56"/>
        <end position="75"/>
    </location>
</feature>
<dbReference type="Proteomes" id="UP001283361">
    <property type="component" value="Unassembled WGS sequence"/>
</dbReference>
<dbReference type="AlphaFoldDB" id="A0AAE0ZXM2"/>
<organism evidence="2 3">
    <name type="scientific">Elysia crispata</name>
    <name type="common">lettuce slug</name>
    <dbReference type="NCBI Taxonomy" id="231223"/>
    <lineage>
        <taxon>Eukaryota</taxon>
        <taxon>Metazoa</taxon>
        <taxon>Spiralia</taxon>
        <taxon>Lophotrochozoa</taxon>
        <taxon>Mollusca</taxon>
        <taxon>Gastropoda</taxon>
        <taxon>Heterobranchia</taxon>
        <taxon>Euthyneura</taxon>
        <taxon>Panpulmonata</taxon>
        <taxon>Sacoglossa</taxon>
        <taxon>Placobranchoidea</taxon>
        <taxon>Plakobranchidae</taxon>
        <taxon>Elysia</taxon>
    </lineage>
</organism>
<name>A0AAE0ZXM2_9GAST</name>
<reference evidence="2" key="1">
    <citation type="journal article" date="2023" name="G3 (Bethesda)">
        <title>A reference genome for the long-term kleptoplast-retaining sea slug Elysia crispata morphotype clarki.</title>
        <authorList>
            <person name="Eastman K.E."/>
            <person name="Pendleton A.L."/>
            <person name="Shaikh M.A."/>
            <person name="Suttiyut T."/>
            <person name="Ogas R."/>
            <person name="Tomko P."/>
            <person name="Gavelis G."/>
            <person name="Widhalm J.R."/>
            <person name="Wisecaver J.H."/>
        </authorList>
    </citation>
    <scope>NUCLEOTIDE SEQUENCE</scope>
    <source>
        <strain evidence="2">ECLA1</strain>
    </source>
</reference>
<accession>A0AAE0ZXM2</accession>
<dbReference type="PANTHER" id="PTHR10773">
    <property type="entry name" value="DNA-DIRECTED RNA POLYMERASES I, II, AND III SUBUNIT RPABC2"/>
    <property type="match status" value="1"/>
</dbReference>
<feature type="compositionally biased region" description="Basic and acidic residues" evidence="1">
    <location>
        <begin position="1"/>
        <end position="13"/>
    </location>
</feature>
<comment type="caution">
    <text evidence="2">The sequence shown here is derived from an EMBL/GenBank/DDBJ whole genome shotgun (WGS) entry which is preliminary data.</text>
</comment>
<dbReference type="EMBL" id="JAWDGP010003216">
    <property type="protein sequence ID" value="KAK3776487.1"/>
    <property type="molecule type" value="Genomic_DNA"/>
</dbReference>
<feature type="region of interest" description="Disordered" evidence="1">
    <location>
        <begin position="1"/>
        <end position="24"/>
    </location>
</feature>
<evidence type="ECO:0000313" key="2">
    <source>
        <dbReference type="EMBL" id="KAK3776487.1"/>
    </source>
</evidence>
<gene>
    <name evidence="2" type="ORF">RRG08_023836</name>
</gene>
<dbReference type="PANTHER" id="PTHR10773:SF19">
    <property type="match status" value="1"/>
</dbReference>
<protein>
    <submittedName>
        <fullName evidence="2">Uncharacterized protein</fullName>
    </submittedName>
</protein>
<proteinExistence type="predicted"/>